<evidence type="ECO:0008006" key="4">
    <source>
        <dbReference type="Google" id="ProtNLM"/>
    </source>
</evidence>
<feature type="signal peptide" evidence="1">
    <location>
        <begin position="1"/>
        <end position="23"/>
    </location>
</feature>
<accession>A0A943HIL8</accession>
<dbReference type="Proteomes" id="UP000759273">
    <property type="component" value="Unassembled WGS sequence"/>
</dbReference>
<dbReference type="AlphaFoldDB" id="A0A943HIL8"/>
<organism evidence="2 3">
    <name type="scientific">Subdoligranulum variabile</name>
    <dbReference type="NCBI Taxonomy" id="214851"/>
    <lineage>
        <taxon>Bacteria</taxon>
        <taxon>Bacillati</taxon>
        <taxon>Bacillota</taxon>
        <taxon>Clostridia</taxon>
        <taxon>Eubacteriales</taxon>
        <taxon>Oscillospiraceae</taxon>
        <taxon>Subdoligranulum</taxon>
    </lineage>
</organism>
<keyword evidence="1" id="KW-0732">Signal</keyword>
<comment type="caution">
    <text evidence="2">The sequence shown here is derived from an EMBL/GenBank/DDBJ whole genome shotgun (WGS) entry which is preliminary data.</text>
</comment>
<dbReference type="PROSITE" id="PS51257">
    <property type="entry name" value="PROKAR_LIPOPROTEIN"/>
    <property type="match status" value="1"/>
</dbReference>
<protein>
    <recommendedName>
        <fullName evidence="4">ABC transporter substrate-binding protein</fullName>
    </recommendedName>
</protein>
<feature type="chain" id="PRO_5038579794" description="ABC transporter substrate-binding protein" evidence="1">
    <location>
        <begin position="24"/>
        <end position="419"/>
    </location>
</feature>
<gene>
    <name evidence="2" type="ORF">KHY36_11650</name>
</gene>
<evidence type="ECO:0000256" key="1">
    <source>
        <dbReference type="SAM" id="SignalP"/>
    </source>
</evidence>
<proteinExistence type="predicted"/>
<sequence length="419" mass="42617">MQTRKTAAALALPALLLAGCSLADVQAAVLPAENTATIETAPTATPQSLTVYASASLAPAARAYADAQGVALTETDDAGAADLLLVDHAPGGSLLDVTSDTLLAAAAARADITDNANTLPLGRSLYGYWASKDALTALLGDDAVTALQGATWDEWSDFVETLSAWLAAPKAAVVTLSGQDYTLPETKPDAVKATGVFAQPADRAAGYSAAILAADGTYTADALTGPLNGVYSAVALEWDNMADSEANAVFRRAKLTDLLAEYGSDACQGMVLVPFKCNFDESDLTTEEYNLDGLLDYPVLADVGCIAINAGTSADGLKAAKGAALWLYSNGEGEDALTETLGVITPWNTASDATALGAMQVEQAGSGILPGTALDAATADALTANELALQGSESRTKAERTAFVKAALAALGAGETAEQ</sequence>
<name>A0A943HIL8_9FIRM</name>
<dbReference type="EMBL" id="JAGZGG010000032">
    <property type="protein sequence ID" value="MBS5333168.1"/>
    <property type="molecule type" value="Genomic_DNA"/>
</dbReference>
<evidence type="ECO:0000313" key="3">
    <source>
        <dbReference type="Proteomes" id="UP000759273"/>
    </source>
</evidence>
<reference evidence="2" key="1">
    <citation type="submission" date="2021-02" db="EMBL/GenBank/DDBJ databases">
        <title>Infant gut strain persistence is associated with maternal origin, phylogeny, and functional potential including surface adhesion and iron acquisition.</title>
        <authorList>
            <person name="Lou Y.C."/>
        </authorList>
    </citation>
    <scope>NUCLEOTIDE SEQUENCE</scope>
    <source>
        <strain evidence="2">L3_101_000M1_dasL3_101_000M1_concoct_87</strain>
    </source>
</reference>
<evidence type="ECO:0000313" key="2">
    <source>
        <dbReference type="EMBL" id="MBS5333168.1"/>
    </source>
</evidence>